<dbReference type="RefSeq" id="WP_254738208.1">
    <property type="nucleotide sequence ID" value="NZ_JANCLU010000001.1"/>
</dbReference>
<feature type="domain" description="Solute-binding protein family 3/N-terminal" evidence="3">
    <location>
        <begin position="55"/>
        <end position="284"/>
    </location>
</feature>
<feature type="chain" id="PRO_5046506324" evidence="2">
    <location>
        <begin position="24"/>
        <end position="299"/>
    </location>
</feature>
<comment type="caution">
    <text evidence="4">The sequence shown here is derived from an EMBL/GenBank/DDBJ whole genome shotgun (WGS) entry which is preliminary data.</text>
</comment>
<protein>
    <submittedName>
        <fullName evidence="4">ABC transporter substrate-binding protein</fullName>
    </submittedName>
</protein>
<organism evidence="4 5">
    <name type="scientific">Alsobacter ponti</name>
    <dbReference type="NCBI Taxonomy" id="2962936"/>
    <lineage>
        <taxon>Bacteria</taxon>
        <taxon>Pseudomonadati</taxon>
        <taxon>Pseudomonadota</taxon>
        <taxon>Alphaproteobacteria</taxon>
        <taxon>Hyphomicrobiales</taxon>
        <taxon>Alsobacteraceae</taxon>
        <taxon>Alsobacter</taxon>
    </lineage>
</organism>
<dbReference type="Gene3D" id="3.40.190.10">
    <property type="entry name" value="Periplasmic binding protein-like II"/>
    <property type="match status" value="2"/>
</dbReference>
<proteinExistence type="predicted"/>
<sequence length="299" mass="31529">MSTNLAASALTLAIALAAAPALAQQPQAKIPTQKVDEALRARLPEAIRKAGAMTAVNSGSFPPYEIVSDTRTMTGASADLSDALGELLGVKINHETVNGLAGILAGIKSGRYQLAIGPIGDFPDRQQANDFVDFVKEYVVFAVAKGNPKKINELSDACGTKVAVMAAGSAERVIKAQAERCEKEGKPKLEVQSYPDQPTSILSVRSGRADAFFSSQAPLTYFVQQADGQLELAATGKANGFDDLYQGSVVPKDSELGKVVLDGYKKLFENGAYAAIMKKWGLEGNMIPAPGLNLAKPKS</sequence>
<name>A0ABT1L6R9_9HYPH</name>
<gene>
    <name evidence="4" type="ORF">NK718_01185</name>
</gene>
<evidence type="ECO:0000313" key="4">
    <source>
        <dbReference type="EMBL" id="MCP8937120.1"/>
    </source>
</evidence>
<dbReference type="SMART" id="SM00062">
    <property type="entry name" value="PBPb"/>
    <property type="match status" value="1"/>
</dbReference>
<reference evidence="4 5" key="1">
    <citation type="submission" date="2022-07" db="EMBL/GenBank/DDBJ databases">
        <authorList>
            <person name="Li W.-J."/>
            <person name="Deng Q.-Q."/>
        </authorList>
    </citation>
    <scope>NUCLEOTIDE SEQUENCE [LARGE SCALE GENOMIC DNA]</scope>
    <source>
        <strain evidence="4 5">SYSU M60028</strain>
    </source>
</reference>
<accession>A0ABT1L6R9</accession>
<dbReference type="PANTHER" id="PTHR35936:SF17">
    <property type="entry name" value="ARGININE-BINDING EXTRACELLULAR PROTEIN ARTP"/>
    <property type="match status" value="1"/>
</dbReference>
<dbReference type="InterPro" id="IPR001638">
    <property type="entry name" value="Solute-binding_3/MltF_N"/>
</dbReference>
<dbReference type="PANTHER" id="PTHR35936">
    <property type="entry name" value="MEMBRANE-BOUND LYTIC MUREIN TRANSGLYCOSYLASE F"/>
    <property type="match status" value="1"/>
</dbReference>
<feature type="signal peptide" evidence="2">
    <location>
        <begin position="1"/>
        <end position="23"/>
    </location>
</feature>
<dbReference type="SUPFAM" id="SSF53850">
    <property type="entry name" value="Periplasmic binding protein-like II"/>
    <property type="match status" value="1"/>
</dbReference>
<dbReference type="Pfam" id="PF00497">
    <property type="entry name" value="SBP_bac_3"/>
    <property type="match status" value="1"/>
</dbReference>
<dbReference type="EMBL" id="JANCLU010000001">
    <property type="protein sequence ID" value="MCP8937120.1"/>
    <property type="molecule type" value="Genomic_DNA"/>
</dbReference>
<evidence type="ECO:0000256" key="2">
    <source>
        <dbReference type="SAM" id="SignalP"/>
    </source>
</evidence>
<evidence type="ECO:0000313" key="5">
    <source>
        <dbReference type="Proteomes" id="UP001205890"/>
    </source>
</evidence>
<dbReference type="Proteomes" id="UP001205890">
    <property type="component" value="Unassembled WGS sequence"/>
</dbReference>
<evidence type="ECO:0000259" key="3">
    <source>
        <dbReference type="SMART" id="SM00062"/>
    </source>
</evidence>
<dbReference type="CDD" id="cd01004">
    <property type="entry name" value="PBP2_MidA_like"/>
    <property type="match status" value="1"/>
</dbReference>
<keyword evidence="1 2" id="KW-0732">Signal</keyword>
<evidence type="ECO:0000256" key="1">
    <source>
        <dbReference type="ARBA" id="ARBA00022729"/>
    </source>
</evidence>
<keyword evidence="5" id="KW-1185">Reference proteome</keyword>